<dbReference type="AlphaFoldDB" id="C6HQ77"/>
<accession>C6HQ77</accession>
<name>C6HQ77_AJECH</name>
<protein>
    <submittedName>
        <fullName evidence="2">Uncharacterized protein</fullName>
    </submittedName>
</protein>
<evidence type="ECO:0000313" key="2">
    <source>
        <dbReference type="EMBL" id="EER37688.1"/>
    </source>
</evidence>
<sequence>MAARMQDQGPWQSLRRSLRLLLVASPNVSSRTNTPNQGNKLRKISPEVATPEYENTLEPSGANYGEGQKYQQTERRKMIGDKEFLRPLSGLTNFSTIRMTPFNTPGPTHRDGNIVFAPSFLETTTPRNRLCRAAKLIAIFSCWYGRNEAGISVACSTKSGHGMAHWFLKRAVSTFPRYQGAFMHRCQAPM</sequence>
<evidence type="ECO:0000313" key="3">
    <source>
        <dbReference type="Proteomes" id="UP000002624"/>
    </source>
</evidence>
<evidence type="ECO:0000256" key="1">
    <source>
        <dbReference type="SAM" id="MobiDB-lite"/>
    </source>
</evidence>
<organism evidence="2 3">
    <name type="scientific">Ajellomyces capsulatus (strain H143)</name>
    <name type="common">Darling's disease fungus</name>
    <name type="synonym">Histoplasma capsulatum</name>
    <dbReference type="NCBI Taxonomy" id="544712"/>
    <lineage>
        <taxon>Eukaryota</taxon>
        <taxon>Fungi</taxon>
        <taxon>Dikarya</taxon>
        <taxon>Ascomycota</taxon>
        <taxon>Pezizomycotina</taxon>
        <taxon>Eurotiomycetes</taxon>
        <taxon>Eurotiomycetidae</taxon>
        <taxon>Onygenales</taxon>
        <taxon>Ajellomycetaceae</taxon>
        <taxon>Histoplasma</taxon>
    </lineage>
</organism>
<feature type="compositionally biased region" description="Polar residues" evidence="1">
    <location>
        <begin position="28"/>
        <end position="39"/>
    </location>
</feature>
<dbReference type="EMBL" id="GG692434">
    <property type="protein sequence ID" value="EER37688.1"/>
    <property type="molecule type" value="Genomic_DNA"/>
</dbReference>
<dbReference type="Proteomes" id="UP000002624">
    <property type="component" value="Unassembled WGS sequence"/>
</dbReference>
<proteinExistence type="predicted"/>
<gene>
    <name evidence="2" type="ORF">HCDG_08358</name>
</gene>
<dbReference type="VEuPathDB" id="FungiDB:HCDG_08358"/>
<reference evidence="3" key="1">
    <citation type="submission" date="2009-05" db="EMBL/GenBank/DDBJ databases">
        <title>The genome sequence of Ajellomyces capsulatus strain H143.</title>
        <authorList>
            <person name="Champion M."/>
            <person name="Cuomo C.A."/>
            <person name="Ma L.-J."/>
            <person name="Henn M.R."/>
            <person name="Sil A."/>
            <person name="Goldman B."/>
            <person name="Young S.K."/>
            <person name="Kodira C.D."/>
            <person name="Zeng Q."/>
            <person name="Koehrsen M."/>
            <person name="Alvarado L."/>
            <person name="Berlin A.M."/>
            <person name="Borenstein D."/>
            <person name="Chen Z."/>
            <person name="Engels R."/>
            <person name="Freedman E."/>
            <person name="Gellesch M."/>
            <person name="Goldberg J."/>
            <person name="Griggs A."/>
            <person name="Gujja S."/>
            <person name="Heiman D.I."/>
            <person name="Hepburn T.A."/>
            <person name="Howarth C."/>
            <person name="Jen D."/>
            <person name="Larson L."/>
            <person name="Lewis B."/>
            <person name="Mehta T."/>
            <person name="Park D."/>
            <person name="Pearson M."/>
            <person name="Roberts A."/>
            <person name="Saif S."/>
            <person name="Shea T.D."/>
            <person name="Shenoy N."/>
            <person name="Sisk P."/>
            <person name="Stolte C."/>
            <person name="Sykes S."/>
            <person name="Walk T."/>
            <person name="White J."/>
            <person name="Yandava C."/>
            <person name="Klein B."/>
            <person name="McEwen J.G."/>
            <person name="Puccia R."/>
            <person name="Goldman G.H."/>
            <person name="Felipe M.S."/>
            <person name="Nino-Vega G."/>
            <person name="San-Blas G."/>
            <person name="Taylor J.W."/>
            <person name="Mendoza L."/>
            <person name="Galagan J.E."/>
            <person name="Nusbaum C."/>
            <person name="Birren B.W."/>
        </authorList>
    </citation>
    <scope>NUCLEOTIDE SEQUENCE [LARGE SCALE GENOMIC DNA]</scope>
    <source>
        <strain evidence="3">H143</strain>
    </source>
</reference>
<feature type="region of interest" description="Disordered" evidence="1">
    <location>
        <begin position="28"/>
        <end position="48"/>
    </location>
</feature>
<dbReference type="HOGENOM" id="CLU_1427613_0_0_1"/>